<evidence type="ECO:0000256" key="1">
    <source>
        <dbReference type="SAM" id="Phobius"/>
    </source>
</evidence>
<gene>
    <name evidence="2" type="primary">ORF9</name>
</gene>
<dbReference type="AlphaFoldDB" id="A0A1S6JM42"/>
<evidence type="ECO:0000313" key="2">
    <source>
        <dbReference type="EMBL" id="AQS79428.1"/>
    </source>
</evidence>
<feature type="transmembrane region" description="Helical" evidence="1">
    <location>
        <begin position="28"/>
        <end position="48"/>
    </location>
</feature>
<accession>A0A1S6JM42</accession>
<feature type="transmembrane region" description="Helical" evidence="1">
    <location>
        <begin position="5"/>
        <end position="22"/>
    </location>
</feature>
<keyword evidence="1" id="KW-0812">Transmembrane</keyword>
<keyword evidence="1" id="KW-1133">Transmembrane helix</keyword>
<keyword evidence="1" id="KW-0472">Membrane</keyword>
<name>A0A1S6JM42_STRCV</name>
<protein>
    <submittedName>
        <fullName evidence="2">Uncharacterized protein</fullName>
    </submittedName>
</protein>
<organism evidence="2">
    <name type="scientific">Streptococcus constellatus subsp. constellatus</name>
    <dbReference type="NCBI Taxonomy" id="184246"/>
    <lineage>
        <taxon>Bacteria</taxon>
        <taxon>Bacillati</taxon>
        <taxon>Bacillota</taxon>
        <taxon>Bacilli</taxon>
        <taxon>Lactobacillales</taxon>
        <taxon>Streptococcaceae</taxon>
        <taxon>Streptococcus</taxon>
        <taxon>Streptococcus anginosus group</taxon>
    </lineage>
</organism>
<proteinExistence type="predicted"/>
<dbReference type="EMBL" id="KY315463">
    <property type="protein sequence ID" value="AQS79428.1"/>
    <property type="molecule type" value="Genomic_DNA"/>
</dbReference>
<sequence>MMIKFLLISLLYLLVLLIIYFVTSHKKFIIILSFLSVSYLWYIFVYILNI</sequence>
<reference evidence="2" key="1">
    <citation type="journal article" date="2017" name="Front. Microbiol.">
        <title>The sil Locus in Streptococcus Anginosus Group: Interspecies Competition and a Hotspot of Genetic Diversity.</title>
        <authorList>
            <person name="Mendonca M.L."/>
            <person name="Szamosi J.C."/>
            <person name="Lacroix A.M."/>
            <person name="Fontes M.E."/>
            <person name="Bowdish D.M."/>
            <person name="Surette M.G."/>
        </authorList>
    </citation>
    <scope>NUCLEOTIDE SEQUENCE</scope>
    <source>
        <strain evidence="2">SK53</strain>
    </source>
</reference>